<feature type="compositionally biased region" description="Polar residues" evidence="1">
    <location>
        <begin position="87"/>
        <end position="100"/>
    </location>
</feature>
<dbReference type="OrthoDB" id="104310at2759"/>
<feature type="region of interest" description="Disordered" evidence="1">
    <location>
        <begin position="47"/>
        <end position="138"/>
    </location>
</feature>
<comment type="caution">
    <text evidence="2">The sequence shown here is derived from an EMBL/GenBank/DDBJ whole genome shotgun (WGS) entry which is preliminary data.</text>
</comment>
<dbReference type="AlphaFoldDB" id="A0A9W6YH66"/>
<evidence type="ECO:0000256" key="1">
    <source>
        <dbReference type="SAM" id="MobiDB-lite"/>
    </source>
</evidence>
<accession>A0A9W6YH66</accession>
<dbReference type="EMBL" id="BSXW01012426">
    <property type="protein sequence ID" value="GMF64655.1"/>
    <property type="molecule type" value="Genomic_DNA"/>
</dbReference>
<sequence length="203" mass="21882">MSTPQPTSSTAAATERTISVAKYHALQGERRGVDTGTCKTKHVLEGSCVVSGDGSNDMPLDFESNGPEEGEAEEEEKASPSQHKDSQSLSGKTPDPQSGSRRLREDDPDASRSKRLRGESESSLSASQVSSRSDAVLRHPSMPTASAIAGRFGSTMPPYNISLYVCSSISDDAVAREHNFESSTTQKRDYYIGLFNELRFLSG</sequence>
<feature type="compositionally biased region" description="Acidic residues" evidence="1">
    <location>
        <begin position="66"/>
        <end position="76"/>
    </location>
</feature>
<organism evidence="2 3">
    <name type="scientific">Phytophthora lilii</name>
    <dbReference type="NCBI Taxonomy" id="2077276"/>
    <lineage>
        <taxon>Eukaryota</taxon>
        <taxon>Sar</taxon>
        <taxon>Stramenopiles</taxon>
        <taxon>Oomycota</taxon>
        <taxon>Peronosporomycetes</taxon>
        <taxon>Peronosporales</taxon>
        <taxon>Peronosporaceae</taxon>
        <taxon>Phytophthora</taxon>
    </lineage>
</organism>
<feature type="compositionally biased region" description="Low complexity" evidence="1">
    <location>
        <begin position="121"/>
        <end position="133"/>
    </location>
</feature>
<feature type="compositionally biased region" description="Basic and acidic residues" evidence="1">
    <location>
        <begin position="102"/>
        <end position="120"/>
    </location>
</feature>
<proteinExistence type="predicted"/>
<dbReference type="Proteomes" id="UP001165083">
    <property type="component" value="Unassembled WGS sequence"/>
</dbReference>
<name>A0A9W6YH66_9STRA</name>
<reference evidence="2" key="1">
    <citation type="submission" date="2023-04" db="EMBL/GenBank/DDBJ databases">
        <title>Phytophthora lilii NBRC 32176.</title>
        <authorList>
            <person name="Ichikawa N."/>
            <person name="Sato H."/>
            <person name="Tonouchi N."/>
        </authorList>
    </citation>
    <scope>NUCLEOTIDE SEQUENCE</scope>
    <source>
        <strain evidence="2">NBRC 32176</strain>
    </source>
</reference>
<evidence type="ECO:0000313" key="3">
    <source>
        <dbReference type="Proteomes" id="UP001165083"/>
    </source>
</evidence>
<protein>
    <submittedName>
        <fullName evidence="2">Unnamed protein product</fullName>
    </submittedName>
</protein>
<evidence type="ECO:0000313" key="2">
    <source>
        <dbReference type="EMBL" id="GMF64655.1"/>
    </source>
</evidence>
<gene>
    <name evidence="2" type="ORF">Plil01_001743400</name>
</gene>
<keyword evidence="3" id="KW-1185">Reference proteome</keyword>